<evidence type="ECO:0000256" key="1">
    <source>
        <dbReference type="ARBA" id="ARBA00023015"/>
    </source>
</evidence>
<dbReference type="PANTHER" id="PTHR30136">
    <property type="entry name" value="HELIX-TURN-HELIX TRANSCRIPTIONAL REGULATOR, ICLR FAMILY"/>
    <property type="match status" value="1"/>
</dbReference>
<keyword evidence="1" id="KW-0805">Transcription regulation</keyword>
<evidence type="ECO:0000256" key="2">
    <source>
        <dbReference type="ARBA" id="ARBA00023125"/>
    </source>
</evidence>
<dbReference type="InterPro" id="IPR036388">
    <property type="entry name" value="WH-like_DNA-bd_sf"/>
</dbReference>
<keyword evidence="2" id="KW-0238">DNA-binding</keyword>
<protein>
    <submittedName>
        <fullName evidence="5">IclR family transcriptional regulator</fullName>
    </submittedName>
</protein>
<dbReference type="InterPro" id="IPR029016">
    <property type="entry name" value="GAF-like_dom_sf"/>
</dbReference>
<evidence type="ECO:0000313" key="5">
    <source>
        <dbReference type="EMBL" id="MDC5696512.1"/>
    </source>
</evidence>
<evidence type="ECO:0000259" key="4">
    <source>
        <dbReference type="PROSITE" id="PS51078"/>
    </source>
</evidence>
<dbReference type="SMART" id="SM00346">
    <property type="entry name" value="HTH_ICLR"/>
    <property type="match status" value="1"/>
</dbReference>
<dbReference type="RefSeq" id="WP_272461088.1">
    <property type="nucleotide sequence ID" value="NZ_JAPFQL010000012.1"/>
</dbReference>
<organism evidence="5 6">
    <name type="scientific">Intrasporangium calvum</name>
    <dbReference type="NCBI Taxonomy" id="53358"/>
    <lineage>
        <taxon>Bacteria</taxon>
        <taxon>Bacillati</taxon>
        <taxon>Actinomycetota</taxon>
        <taxon>Actinomycetes</taxon>
        <taxon>Micrococcales</taxon>
        <taxon>Intrasporangiaceae</taxon>
        <taxon>Intrasporangium</taxon>
    </lineage>
</organism>
<dbReference type="Proteomes" id="UP001150259">
    <property type="component" value="Unassembled WGS sequence"/>
</dbReference>
<dbReference type="Gene3D" id="1.10.10.10">
    <property type="entry name" value="Winged helix-like DNA-binding domain superfamily/Winged helix DNA-binding domain"/>
    <property type="match status" value="1"/>
</dbReference>
<accession>A0ABT5GEJ2</accession>
<dbReference type="InterPro" id="IPR005471">
    <property type="entry name" value="Tscrpt_reg_IclR_N"/>
</dbReference>
<gene>
    <name evidence="5" type="ORF">OO014_04520</name>
</gene>
<name>A0ABT5GEJ2_9MICO</name>
<dbReference type="InterPro" id="IPR050707">
    <property type="entry name" value="HTH_MetabolicPath_Reg"/>
</dbReference>
<sequence length="265" mass="28226">MQRPDPPTVTQAPAVDTDTVLGKVVAVLFAFTADDAGVPLAEIGRRTGLAKGTLHRVVGDLVAARLLERTANGYRLSGLVFELGMRASVERRLLEVATPFMEDLRERTHETVHLGLLEGSEVVYVAKIGGHRQAAAPSRLGGRMPLYCTAIGKALLANSPPQLFADVVAAGLVRKTPRTITAPGLLRRQLDRVIETGVAYEREESAVGLLCIAAPVLDTEDHPIAAISVTGPVSRFHPERHVAAVRAAAAGVAATLARRSSMRRS</sequence>
<dbReference type="InterPro" id="IPR036390">
    <property type="entry name" value="WH_DNA-bd_sf"/>
</dbReference>
<dbReference type="InterPro" id="IPR014757">
    <property type="entry name" value="Tscrpt_reg_IclR_C"/>
</dbReference>
<evidence type="ECO:0000256" key="3">
    <source>
        <dbReference type="ARBA" id="ARBA00023163"/>
    </source>
</evidence>
<dbReference type="PANTHER" id="PTHR30136:SF24">
    <property type="entry name" value="HTH-TYPE TRANSCRIPTIONAL REPRESSOR ALLR"/>
    <property type="match status" value="1"/>
</dbReference>
<evidence type="ECO:0000313" key="6">
    <source>
        <dbReference type="Proteomes" id="UP001150259"/>
    </source>
</evidence>
<keyword evidence="6" id="KW-1185">Reference proteome</keyword>
<dbReference type="PROSITE" id="PS51078">
    <property type="entry name" value="ICLR_ED"/>
    <property type="match status" value="1"/>
</dbReference>
<dbReference type="Gene3D" id="3.30.450.40">
    <property type="match status" value="1"/>
</dbReference>
<reference evidence="5 6" key="1">
    <citation type="submission" date="2022-11" db="EMBL/GenBank/DDBJ databases">
        <title>Anaerobic phenanthrene biodegradation by a DNRA strain PheN6.</title>
        <authorList>
            <person name="Zhang Z."/>
        </authorList>
    </citation>
    <scope>NUCLEOTIDE SEQUENCE [LARGE SCALE GENOMIC DNA]</scope>
    <source>
        <strain evidence="5 6">PheN6</strain>
    </source>
</reference>
<feature type="domain" description="IclR-ED" evidence="4">
    <location>
        <begin position="79"/>
        <end position="262"/>
    </location>
</feature>
<dbReference type="Pfam" id="PF09339">
    <property type="entry name" value="HTH_IclR"/>
    <property type="match status" value="1"/>
</dbReference>
<dbReference type="SUPFAM" id="SSF46785">
    <property type="entry name" value="Winged helix' DNA-binding domain"/>
    <property type="match status" value="1"/>
</dbReference>
<dbReference type="EMBL" id="JAPFQL010000012">
    <property type="protein sequence ID" value="MDC5696512.1"/>
    <property type="molecule type" value="Genomic_DNA"/>
</dbReference>
<dbReference type="SUPFAM" id="SSF55781">
    <property type="entry name" value="GAF domain-like"/>
    <property type="match status" value="1"/>
</dbReference>
<comment type="caution">
    <text evidence="5">The sequence shown here is derived from an EMBL/GenBank/DDBJ whole genome shotgun (WGS) entry which is preliminary data.</text>
</comment>
<proteinExistence type="predicted"/>
<keyword evidence="3" id="KW-0804">Transcription</keyword>
<dbReference type="Pfam" id="PF01614">
    <property type="entry name" value="IclR_C"/>
    <property type="match status" value="1"/>
</dbReference>